<reference evidence="1" key="1">
    <citation type="submission" date="2019-09" db="EMBL/GenBank/DDBJ databases">
        <title>Characterisation of the sponge microbiome using genome-centric metagenomics.</title>
        <authorList>
            <person name="Engelberts J.P."/>
            <person name="Robbins S.J."/>
            <person name="De Goeij J.M."/>
            <person name="Aranda M."/>
            <person name="Bell S.C."/>
            <person name="Webster N.S."/>
        </authorList>
    </citation>
    <scope>NUCLEOTIDE SEQUENCE</scope>
    <source>
        <strain evidence="1">SB0664_bin_43</strain>
    </source>
</reference>
<accession>A0A6B0Y2A4</accession>
<dbReference type="InterPro" id="IPR036291">
    <property type="entry name" value="NAD(P)-bd_dom_sf"/>
</dbReference>
<proteinExistence type="predicted"/>
<dbReference type="SUPFAM" id="SSF51735">
    <property type="entry name" value="NAD(P)-binding Rossmann-fold domains"/>
    <property type="match status" value="1"/>
</dbReference>
<dbReference type="AlphaFoldDB" id="A0A6B0Y2A4"/>
<comment type="caution">
    <text evidence="1">The sequence shown here is derived from an EMBL/GenBank/DDBJ whole genome shotgun (WGS) entry which is preliminary data.</text>
</comment>
<name>A0A6B0Y2A4_9RHOB</name>
<dbReference type="EMBL" id="VXRY01000523">
    <property type="protein sequence ID" value="MXY34921.1"/>
    <property type="molecule type" value="Genomic_DNA"/>
</dbReference>
<gene>
    <name evidence="1" type="ORF">F4Y60_12725</name>
</gene>
<dbReference type="Gene3D" id="3.40.50.720">
    <property type="entry name" value="NAD(P)-binding Rossmann-like Domain"/>
    <property type="match status" value="1"/>
</dbReference>
<protein>
    <submittedName>
        <fullName evidence="1">SDR family NAD(P)-dependent oxidoreductase</fullName>
    </submittedName>
</protein>
<evidence type="ECO:0000313" key="1">
    <source>
        <dbReference type="EMBL" id="MXY34921.1"/>
    </source>
</evidence>
<sequence>MRRIVVTAGASGIGRAIAERFLGDGDQVAVCDVDERAVAEFASA</sequence>
<feature type="non-terminal residue" evidence="1">
    <location>
        <position position="44"/>
    </location>
</feature>
<dbReference type="InterPro" id="IPR002347">
    <property type="entry name" value="SDR_fam"/>
</dbReference>
<organism evidence="1">
    <name type="scientific">Boseongicola sp. SB0664_bin_43</name>
    <dbReference type="NCBI Taxonomy" id="2604844"/>
    <lineage>
        <taxon>Bacteria</taxon>
        <taxon>Pseudomonadati</taxon>
        <taxon>Pseudomonadota</taxon>
        <taxon>Alphaproteobacteria</taxon>
        <taxon>Rhodobacterales</taxon>
        <taxon>Paracoccaceae</taxon>
        <taxon>Boseongicola</taxon>
    </lineage>
</organism>
<dbReference type="Pfam" id="PF00106">
    <property type="entry name" value="adh_short"/>
    <property type="match status" value="1"/>
</dbReference>